<sequence length="28" mass="3617">AFNQEKIYSGFIYYFRIFYFTDNFDLFF</sequence>
<protein>
    <submittedName>
        <fullName evidence="1">Uncharacterized protein</fullName>
    </submittedName>
</protein>
<name>A0A0F8YGB5_9ZZZZ</name>
<organism evidence="1">
    <name type="scientific">marine sediment metagenome</name>
    <dbReference type="NCBI Taxonomy" id="412755"/>
    <lineage>
        <taxon>unclassified sequences</taxon>
        <taxon>metagenomes</taxon>
        <taxon>ecological metagenomes</taxon>
    </lineage>
</organism>
<dbReference type="AlphaFoldDB" id="A0A0F8YGB5"/>
<dbReference type="EMBL" id="LAZR01053586">
    <property type="protein sequence ID" value="KKK80427.1"/>
    <property type="molecule type" value="Genomic_DNA"/>
</dbReference>
<accession>A0A0F8YGB5</accession>
<comment type="caution">
    <text evidence="1">The sequence shown here is derived from an EMBL/GenBank/DDBJ whole genome shotgun (WGS) entry which is preliminary data.</text>
</comment>
<proteinExistence type="predicted"/>
<evidence type="ECO:0000313" key="1">
    <source>
        <dbReference type="EMBL" id="KKK80427.1"/>
    </source>
</evidence>
<gene>
    <name evidence="1" type="ORF">LCGC14_2823620</name>
</gene>
<reference evidence="1" key="1">
    <citation type="journal article" date="2015" name="Nature">
        <title>Complex archaea that bridge the gap between prokaryotes and eukaryotes.</title>
        <authorList>
            <person name="Spang A."/>
            <person name="Saw J.H."/>
            <person name="Jorgensen S.L."/>
            <person name="Zaremba-Niedzwiedzka K."/>
            <person name="Martijn J."/>
            <person name="Lind A.E."/>
            <person name="van Eijk R."/>
            <person name="Schleper C."/>
            <person name="Guy L."/>
            <person name="Ettema T.J."/>
        </authorList>
    </citation>
    <scope>NUCLEOTIDE SEQUENCE</scope>
</reference>
<feature type="non-terminal residue" evidence="1">
    <location>
        <position position="1"/>
    </location>
</feature>